<accession>A0A9W3C2Z3</accession>
<keyword evidence="5" id="KW-1185">Reference proteome</keyword>
<dbReference type="PANTHER" id="PTHR46128">
    <property type="entry name" value="MITOCHONDRIAL GROUP I INTRON SPLICING FACTOR CCM1"/>
    <property type="match status" value="1"/>
</dbReference>
<keyword evidence="2" id="KW-0677">Repeat</keyword>
<evidence type="ECO:0000256" key="4">
    <source>
        <dbReference type="SAM" id="MobiDB-lite"/>
    </source>
</evidence>
<dbReference type="Gene3D" id="1.25.40.10">
    <property type="entry name" value="Tetratricopeptide repeat domain"/>
    <property type="match status" value="2"/>
</dbReference>
<feature type="repeat" description="PPR" evidence="3">
    <location>
        <begin position="262"/>
        <end position="296"/>
    </location>
</feature>
<evidence type="ECO:0000313" key="5">
    <source>
        <dbReference type="Proteomes" id="UP000504610"/>
    </source>
</evidence>
<evidence type="ECO:0000256" key="2">
    <source>
        <dbReference type="ARBA" id="ARBA00022737"/>
    </source>
</evidence>
<name>A0A9W3C2Z3_RAPSA</name>
<evidence type="ECO:0000256" key="1">
    <source>
        <dbReference type="ARBA" id="ARBA00007626"/>
    </source>
</evidence>
<dbReference type="PANTHER" id="PTHR46128:SF191">
    <property type="entry name" value="PENTACOTRIPEPTIDE-REPEAT REGION OF PRORP DOMAIN-CONTAINING PROTEIN"/>
    <property type="match status" value="1"/>
</dbReference>
<protein>
    <submittedName>
        <fullName evidence="6">Pentatricopeptide repeat-containing protein At1g11710, mitochondrial-like</fullName>
    </submittedName>
</protein>
<comment type="similarity">
    <text evidence="1">Belongs to the PPR family. P subfamily.</text>
</comment>
<dbReference type="InterPro" id="IPR050872">
    <property type="entry name" value="PPR_P_subfamily"/>
</dbReference>
<reference evidence="6" key="2">
    <citation type="submission" date="2025-08" db="UniProtKB">
        <authorList>
            <consortium name="RefSeq"/>
        </authorList>
    </citation>
    <scope>IDENTIFICATION</scope>
    <source>
        <tissue evidence="6">Leaf</tissue>
    </source>
</reference>
<dbReference type="NCBIfam" id="TIGR00756">
    <property type="entry name" value="PPR"/>
    <property type="match status" value="4"/>
</dbReference>
<feature type="compositionally biased region" description="Basic and acidic residues" evidence="4">
    <location>
        <begin position="182"/>
        <end position="202"/>
    </location>
</feature>
<dbReference type="Proteomes" id="UP000504610">
    <property type="component" value="Chromosome 1"/>
</dbReference>
<dbReference type="AlphaFoldDB" id="A0A9W3C2Z3"/>
<dbReference type="Pfam" id="PF13041">
    <property type="entry name" value="PPR_2"/>
    <property type="match status" value="2"/>
</dbReference>
<evidence type="ECO:0000256" key="3">
    <source>
        <dbReference type="PROSITE-ProRule" id="PRU00708"/>
    </source>
</evidence>
<feature type="region of interest" description="Disordered" evidence="4">
    <location>
        <begin position="154"/>
        <end position="229"/>
    </location>
</feature>
<dbReference type="InterPro" id="IPR002885">
    <property type="entry name" value="PPR_rpt"/>
</dbReference>
<reference evidence="5" key="1">
    <citation type="journal article" date="2019" name="Database">
        <title>The radish genome database (RadishGD): an integrated information resource for radish genomics.</title>
        <authorList>
            <person name="Yu H.J."/>
            <person name="Baek S."/>
            <person name="Lee Y.J."/>
            <person name="Cho A."/>
            <person name="Mun J.H."/>
        </authorList>
    </citation>
    <scope>NUCLEOTIDE SEQUENCE [LARGE SCALE GENOMIC DNA]</scope>
    <source>
        <strain evidence="5">cv. WK10039</strain>
    </source>
</reference>
<sequence length="348" mass="38475">MKRMLQEKGLHGFRIIGKPIWGVGCCKRNGYVEEAVKFQRGGIKLAEDLVCYNTLMHHFVTEKKMACGEQILGRMLVRGLSVDAITFGTLIDGYLKEGEVEKSMVVYDGMVKMKKMPNLVIYNSTVNGLSKKGMSGAAEGMVNAMERKDAVTYNTPLNESLKTGDLSSPGTGTGTRNGDGNGDGKRQTDTSPFQEKRSRDVSGFRLNPSPAFPRRPRPLGEPGTRDGTQVAYPCNLAGDVEEAARVLSEMQKQQEEGEELVSLVTYNIMFNHLCKFGCYEKAKEVLKSMVERGVVPDSITYGTLITSFSKNNRGGEEVVELHDYMVLNGVRPHEQIYKSLVSPLLKDP</sequence>
<feature type="compositionally biased region" description="Gly residues" evidence="4">
    <location>
        <begin position="171"/>
        <end position="181"/>
    </location>
</feature>
<proteinExistence type="inferred from homology"/>
<dbReference type="KEGG" id="rsz:130497043"/>
<feature type="repeat" description="PPR" evidence="3">
    <location>
        <begin position="83"/>
        <end position="117"/>
    </location>
</feature>
<organism evidence="5 6">
    <name type="scientific">Raphanus sativus</name>
    <name type="common">Radish</name>
    <name type="synonym">Raphanus raphanistrum var. sativus</name>
    <dbReference type="NCBI Taxonomy" id="3726"/>
    <lineage>
        <taxon>Eukaryota</taxon>
        <taxon>Viridiplantae</taxon>
        <taxon>Streptophyta</taxon>
        <taxon>Embryophyta</taxon>
        <taxon>Tracheophyta</taxon>
        <taxon>Spermatophyta</taxon>
        <taxon>Magnoliopsida</taxon>
        <taxon>eudicotyledons</taxon>
        <taxon>Gunneridae</taxon>
        <taxon>Pentapetalae</taxon>
        <taxon>rosids</taxon>
        <taxon>malvids</taxon>
        <taxon>Brassicales</taxon>
        <taxon>Brassicaceae</taxon>
        <taxon>Brassiceae</taxon>
        <taxon>Raphanus</taxon>
    </lineage>
</organism>
<feature type="repeat" description="PPR" evidence="3">
    <location>
        <begin position="297"/>
        <end position="332"/>
    </location>
</feature>
<gene>
    <name evidence="6" type="primary">LOC130497043</name>
</gene>
<dbReference type="RefSeq" id="XP_056845880.1">
    <property type="nucleotide sequence ID" value="XM_056989900.1"/>
</dbReference>
<dbReference type="InterPro" id="IPR011990">
    <property type="entry name" value="TPR-like_helical_dom_sf"/>
</dbReference>
<dbReference type="Pfam" id="PF01535">
    <property type="entry name" value="PPR"/>
    <property type="match status" value="1"/>
</dbReference>
<dbReference type="OrthoDB" id="185373at2759"/>
<evidence type="ECO:0000313" key="6">
    <source>
        <dbReference type="RefSeq" id="XP_056845880.1"/>
    </source>
</evidence>
<dbReference type="PROSITE" id="PS51375">
    <property type="entry name" value="PPR"/>
    <property type="match status" value="3"/>
</dbReference>
<feature type="compositionally biased region" description="Polar residues" evidence="4">
    <location>
        <begin position="154"/>
        <end position="169"/>
    </location>
</feature>
<dbReference type="GeneID" id="130497043"/>